<dbReference type="Gene3D" id="3.40.630.30">
    <property type="match status" value="1"/>
</dbReference>
<comment type="caution">
    <text evidence="2">The sequence shown here is derived from an EMBL/GenBank/DDBJ whole genome shotgun (WGS) entry which is preliminary data.</text>
</comment>
<dbReference type="GO" id="GO:0005737">
    <property type="term" value="C:cytoplasm"/>
    <property type="evidence" value="ECO:0007669"/>
    <property type="project" value="TreeGrafter"/>
</dbReference>
<sequence length="164" mass="18517">MLAPPFDRFPELIGSTITLRQVQEADVPDILDISFFDGYLAVTAEEARAIIQRIHETYLHGTAIHWGIASHKNNQIVGTCGYYRGFAADAGELGFILKAEHQGNGYMREALTLAINYGLHSLQLKRIWARTAHNNLAAIGLLERLGFVKKERTGDWLIYDYENR</sequence>
<dbReference type="OrthoDB" id="9811523at2"/>
<accession>A0A6N8KTM2</accession>
<organism evidence="2 3">
    <name type="scientific">Sphingobacterium humi</name>
    <dbReference type="NCBI Taxonomy" id="1796905"/>
    <lineage>
        <taxon>Bacteria</taxon>
        <taxon>Pseudomonadati</taxon>
        <taxon>Bacteroidota</taxon>
        <taxon>Sphingobacteriia</taxon>
        <taxon>Sphingobacteriales</taxon>
        <taxon>Sphingobacteriaceae</taxon>
        <taxon>Sphingobacterium</taxon>
    </lineage>
</organism>
<dbReference type="InterPro" id="IPR051531">
    <property type="entry name" value="N-acetyltransferase"/>
</dbReference>
<dbReference type="InterPro" id="IPR016181">
    <property type="entry name" value="Acyl_CoA_acyltransferase"/>
</dbReference>
<dbReference type="RefSeq" id="WP_160367417.1">
    <property type="nucleotide sequence ID" value="NZ_WSQA01000001.1"/>
</dbReference>
<dbReference type="AlphaFoldDB" id="A0A6N8KTM2"/>
<name>A0A6N8KTM2_9SPHI</name>
<protein>
    <submittedName>
        <fullName evidence="2">GNAT family N-acetyltransferase</fullName>
    </submittedName>
</protein>
<reference evidence="2 3" key="1">
    <citation type="submission" date="2019-12" db="EMBL/GenBank/DDBJ databases">
        <authorList>
            <person name="Dong K."/>
        </authorList>
    </citation>
    <scope>NUCLEOTIDE SEQUENCE [LARGE SCALE GENOMIC DNA]</scope>
    <source>
        <strain evidence="2 3">JCM 31225</strain>
    </source>
</reference>
<evidence type="ECO:0000313" key="2">
    <source>
        <dbReference type="EMBL" id="MVZ60793.1"/>
    </source>
</evidence>
<evidence type="ECO:0000313" key="3">
    <source>
        <dbReference type="Proteomes" id="UP000435036"/>
    </source>
</evidence>
<evidence type="ECO:0000259" key="1">
    <source>
        <dbReference type="PROSITE" id="PS51186"/>
    </source>
</evidence>
<dbReference type="PANTHER" id="PTHR43792:SF9">
    <property type="entry name" value="RIBOSOMAL-PROTEIN-ALANINE ACETYLTRANSFERASE"/>
    <property type="match status" value="1"/>
</dbReference>
<dbReference type="InterPro" id="IPR000182">
    <property type="entry name" value="GNAT_dom"/>
</dbReference>
<keyword evidence="3" id="KW-1185">Reference proteome</keyword>
<dbReference type="GO" id="GO:0008999">
    <property type="term" value="F:protein-N-terminal-alanine acetyltransferase activity"/>
    <property type="evidence" value="ECO:0007669"/>
    <property type="project" value="TreeGrafter"/>
</dbReference>
<dbReference type="PROSITE" id="PS51186">
    <property type="entry name" value="GNAT"/>
    <property type="match status" value="1"/>
</dbReference>
<feature type="domain" description="N-acetyltransferase" evidence="1">
    <location>
        <begin position="17"/>
        <end position="164"/>
    </location>
</feature>
<gene>
    <name evidence="2" type="ORF">GQF63_02030</name>
</gene>
<dbReference type="PANTHER" id="PTHR43792">
    <property type="entry name" value="GNAT FAMILY, PUTATIVE (AFU_ORTHOLOGUE AFUA_3G00765)-RELATED-RELATED"/>
    <property type="match status" value="1"/>
</dbReference>
<dbReference type="SUPFAM" id="SSF55729">
    <property type="entry name" value="Acyl-CoA N-acyltransferases (Nat)"/>
    <property type="match status" value="1"/>
</dbReference>
<dbReference type="EMBL" id="WSQA01000001">
    <property type="protein sequence ID" value="MVZ60793.1"/>
    <property type="molecule type" value="Genomic_DNA"/>
</dbReference>
<dbReference type="Proteomes" id="UP000435036">
    <property type="component" value="Unassembled WGS sequence"/>
</dbReference>
<keyword evidence="2" id="KW-0808">Transferase</keyword>
<dbReference type="Pfam" id="PF13302">
    <property type="entry name" value="Acetyltransf_3"/>
    <property type="match status" value="1"/>
</dbReference>
<proteinExistence type="predicted"/>